<proteinExistence type="predicted"/>
<dbReference type="VEuPathDB" id="TriTrypDB:BSAL_62025"/>
<dbReference type="EMBL" id="CYKH01000312">
    <property type="protein sequence ID" value="CUF38354.1"/>
    <property type="molecule type" value="Genomic_DNA"/>
</dbReference>
<keyword evidence="3" id="KW-1185">Reference proteome</keyword>
<feature type="region of interest" description="Disordered" evidence="1">
    <location>
        <begin position="350"/>
        <end position="374"/>
    </location>
</feature>
<feature type="non-terminal residue" evidence="2">
    <location>
        <position position="1"/>
    </location>
</feature>
<dbReference type="Proteomes" id="UP000051952">
    <property type="component" value="Unassembled WGS sequence"/>
</dbReference>
<evidence type="ECO:0000313" key="3">
    <source>
        <dbReference type="Proteomes" id="UP000051952"/>
    </source>
</evidence>
<sequence length="374" mass="37207">ATFSSPYGVKWSCNATMSVCGVLVADYGYNAVRFVAIEAMSTTTAALSDEGSVTSSVSHDASSTSYSSTLATSRTRSSGSHSSVVGPSATNIVSMTSSTSLSRSGTTQSTATLSRRLSVTSTTSKSISSSSSITMNASWSRSATAGAAASHTMGATLSLATVGAAASITPTTLTSHSKTASVSNTRTKASRSHSGTQRSVSPSASTHCALVAADGAASLGSLNPFDAGTIINDELPAGTVLDTSAASLSRAALLRPRCVVATALHPWRPSGRLGPCERGSGRAACWLVVVPAADRSCAEYAALHGRCWPHAVAGGAACPAERNVTAALAADVAEHVPRRDAGAASVAAVPHGPVDHGDGERVGGVPGGGAAAGV</sequence>
<feature type="compositionally biased region" description="Gly residues" evidence="1">
    <location>
        <begin position="362"/>
        <end position="374"/>
    </location>
</feature>
<feature type="region of interest" description="Disordered" evidence="1">
    <location>
        <begin position="52"/>
        <end position="118"/>
    </location>
</feature>
<gene>
    <name evidence="2" type="ORF">BSAL_62025</name>
</gene>
<reference evidence="3" key="1">
    <citation type="submission" date="2015-09" db="EMBL/GenBank/DDBJ databases">
        <authorList>
            <consortium name="Pathogen Informatics"/>
        </authorList>
    </citation>
    <scope>NUCLEOTIDE SEQUENCE [LARGE SCALE GENOMIC DNA]</scope>
    <source>
        <strain evidence="3">Lake Konstanz</strain>
    </source>
</reference>
<feature type="region of interest" description="Disordered" evidence="1">
    <location>
        <begin position="173"/>
        <end position="202"/>
    </location>
</feature>
<evidence type="ECO:0000313" key="2">
    <source>
        <dbReference type="EMBL" id="CUF38354.1"/>
    </source>
</evidence>
<protein>
    <submittedName>
        <fullName evidence="2">Uncharacterized protein</fullName>
    </submittedName>
</protein>
<dbReference type="AlphaFoldDB" id="A0A0S4IWQ2"/>
<name>A0A0S4IWQ2_BODSA</name>
<accession>A0A0S4IWQ2</accession>
<organism evidence="2 3">
    <name type="scientific">Bodo saltans</name>
    <name type="common">Flagellated protozoan</name>
    <dbReference type="NCBI Taxonomy" id="75058"/>
    <lineage>
        <taxon>Eukaryota</taxon>
        <taxon>Discoba</taxon>
        <taxon>Euglenozoa</taxon>
        <taxon>Kinetoplastea</taxon>
        <taxon>Metakinetoplastina</taxon>
        <taxon>Eubodonida</taxon>
        <taxon>Bodonidae</taxon>
        <taxon>Bodo</taxon>
    </lineage>
</organism>
<evidence type="ECO:0000256" key="1">
    <source>
        <dbReference type="SAM" id="MobiDB-lite"/>
    </source>
</evidence>